<dbReference type="GO" id="GO:0005509">
    <property type="term" value="F:calcium ion binding"/>
    <property type="evidence" value="ECO:0007669"/>
    <property type="project" value="InterPro"/>
</dbReference>
<keyword evidence="9" id="KW-1185">Reference proteome</keyword>
<dbReference type="Pfam" id="PF00008">
    <property type="entry name" value="EGF"/>
    <property type="match status" value="2"/>
</dbReference>
<dbReference type="PROSITE" id="PS50026">
    <property type="entry name" value="EGF_3"/>
    <property type="match status" value="2"/>
</dbReference>
<dbReference type="AlphaFoldDB" id="A0A2B4SHA0"/>
<accession>A0A2B4SHA0</accession>
<dbReference type="OrthoDB" id="120976at2759"/>
<dbReference type="InterPro" id="IPR001881">
    <property type="entry name" value="EGF-like_Ca-bd_dom"/>
</dbReference>
<evidence type="ECO:0000259" key="7">
    <source>
        <dbReference type="PROSITE" id="PS50026"/>
    </source>
</evidence>
<comment type="caution">
    <text evidence="6">Lacks conserved residue(s) required for the propagation of feature annotation.</text>
</comment>
<keyword evidence="5" id="KW-0325">Glycoprotein</keyword>
<evidence type="ECO:0000256" key="6">
    <source>
        <dbReference type="PROSITE-ProRule" id="PRU00076"/>
    </source>
</evidence>
<name>A0A2B4SHA0_STYPI</name>
<dbReference type="Pfam" id="PF15711">
    <property type="entry name" value="ILEI"/>
    <property type="match status" value="1"/>
</dbReference>
<dbReference type="FunFam" id="2.10.25.10:FF:000327">
    <property type="entry name" value="neurogenic locus notch homolog protein 4"/>
    <property type="match status" value="1"/>
</dbReference>
<dbReference type="EMBL" id="LSMT01000094">
    <property type="protein sequence ID" value="PFX27852.1"/>
    <property type="molecule type" value="Genomic_DNA"/>
</dbReference>
<dbReference type="PRINTS" id="PR00010">
    <property type="entry name" value="EGFBLOOD"/>
</dbReference>
<feature type="domain" description="EGF-like" evidence="7">
    <location>
        <begin position="64"/>
        <end position="99"/>
    </location>
</feature>
<dbReference type="GO" id="GO:0007219">
    <property type="term" value="P:Notch signaling pathway"/>
    <property type="evidence" value="ECO:0007669"/>
    <property type="project" value="TreeGrafter"/>
</dbReference>
<evidence type="ECO:0000313" key="8">
    <source>
        <dbReference type="EMBL" id="PFX27852.1"/>
    </source>
</evidence>
<evidence type="ECO:0000256" key="2">
    <source>
        <dbReference type="ARBA" id="ARBA00022729"/>
    </source>
</evidence>
<evidence type="ECO:0000256" key="1">
    <source>
        <dbReference type="ARBA" id="ARBA00022536"/>
    </source>
</evidence>
<dbReference type="CDD" id="cd00054">
    <property type="entry name" value="EGF_CA"/>
    <property type="match status" value="2"/>
</dbReference>
<evidence type="ECO:0000256" key="3">
    <source>
        <dbReference type="ARBA" id="ARBA00022737"/>
    </source>
</evidence>
<dbReference type="STRING" id="50429.A0A2B4SHA0"/>
<proteinExistence type="predicted"/>
<feature type="disulfide bond" evidence="6">
    <location>
        <begin position="127"/>
        <end position="136"/>
    </location>
</feature>
<keyword evidence="3" id="KW-0677">Repeat</keyword>
<dbReference type="InterPro" id="IPR018097">
    <property type="entry name" value="EGF_Ca-bd_CS"/>
</dbReference>
<evidence type="ECO:0000313" key="9">
    <source>
        <dbReference type="Proteomes" id="UP000225706"/>
    </source>
</evidence>
<dbReference type="SUPFAM" id="SSF57196">
    <property type="entry name" value="EGF/Laminin"/>
    <property type="match status" value="2"/>
</dbReference>
<organism evidence="8 9">
    <name type="scientific">Stylophora pistillata</name>
    <name type="common">Smooth cauliflower coral</name>
    <dbReference type="NCBI Taxonomy" id="50429"/>
    <lineage>
        <taxon>Eukaryota</taxon>
        <taxon>Metazoa</taxon>
        <taxon>Cnidaria</taxon>
        <taxon>Anthozoa</taxon>
        <taxon>Hexacorallia</taxon>
        <taxon>Scleractinia</taxon>
        <taxon>Astrocoeniina</taxon>
        <taxon>Pocilloporidae</taxon>
        <taxon>Stylophora</taxon>
    </lineage>
</organism>
<dbReference type="SMART" id="SM00181">
    <property type="entry name" value="EGF"/>
    <property type="match status" value="2"/>
</dbReference>
<dbReference type="PROSITE" id="PS00022">
    <property type="entry name" value="EGF_1"/>
    <property type="match status" value="2"/>
</dbReference>
<dbReference type="PANTHER" id="PTHR12916">
    <property type="entry name" value="CYTOCHROME C OXIDASE POLYPEPTIDE VIC-2"/>
    <property type="match status" value="1"/>
</dbReference>
<sequence length="354" mass="38754">MKLLCALTTDQQKYETIGFYRNEVNGNDDKIYLLEEVNCYKAAAPNHSTQTTRIEADWWHQLDSIQYTNNPCKNGATCFNLQDSYHCECKQGFSGVNCEKDINECEAEPCKNGATCVDLVGDYHCHCVSGFNGANCEKVPKLTTLSPPVTTQPLVIGATKIMKLLFAVLVTLMIRDIFVTVEGSSIKVEIRSEGCNDPDKTPNTCGKAYIKVNDVEHAKQRRGHNVVVVDAVIGIVEDSVVYDTHGNTDAGNQLKGFLNAISGDKIVLVAVQDEGSRFSKDASDALTRMGGYDLDSLDYRGSYALVGHPGEQKPSYVKQVQSKSGQGPSIISMTIPLTESLTDELNNECEADTV</sequence>
<dbReference type="Gene3D" id="2.10.25.10">
    <property type="entry name" value="Laminin"/>
    <property type="match status" value="2"/>
</dbReference>
<reference evidence="9" key="1">
    <citation type="journal article" date="2017" name="bioRxiv">
        <title>Comparative analysis of the genomes of Stylophora pistillata and Acropora digitifera provides evidence for extensive differences between species of corals.</title>
        <authorList>
            <person name="Voolstra C.R."/>
            <person name="Li Y."/>
            <person name="Liew Y.J."/>
            <person name="Baumgarten S."/>
            <person name="Zoccola D."/>
            <person name="Flot J.-F."/>
            <person name="Tambutte S."/>
            <person name="Allemand D."/>
            <person name="Aranda M."/>
        </authorList>
    </citation>
    <scope>NUCLEOTIDE SEQUENCE [LARGE SCALE GENOMIC DNA]</scope>
</reference>
<gene>
    <name evidence="8" type="primary">Crb2</name>
    <name evidence="8" type="ORF">AWC38_SpisGene7426</name>
</gene>
<feature type="domain" description="EGF-like" evidence="7">
    <location>
        <begin position="101"/>
        <end position="137"/>
    </location>
</feature>
<dbReference type="InterPro" id="IPR039477">
    <property type="entry name" value="ILEI/PANDER_dom"/>
</dbReference>
<comment type="caution">
    <text evidence="8">The sequence shown here is derived from an EMBL/GenBank/DDBJ whole genome shotgun (WGS) entry which is preliminary data.</text>
</comment>
<dbReference type="Proteomes" id="UP000225706">
    <property type="component" value="Unassembled WGS sequence"/>
</dbReference>
<protein>
    <submittedName>
        <fullName evidence="8">Protein crumbs-like 2</fullName>
    </submittedName>
</protein>
<dbReference type="PROSITE" id="PS00010">
    <property type="entry name" value="ASX_HYDROXYL"/>
    <property type="match status" value="2"/>
</dbReference>
<dbReference type="InterPro" id="IPR000742">
    <property type="entry name" value="EGF"/>
</dbReference>
<dbReference type="SMART" id="SM00179">
    <property type="entry name" value="EGF_CA"/>
    <property type="match status" value="2"/>
</dbReference>
<dbReference type="PROSITE" id="PS01186">
    <property type="entry name" value="EGF_2"/>
    <property type="match status" value="2"/>
</dbReference>
<keyword evidence="2" id="KW-0732">Signal</keyword>
<dbReference type="PROSITE" id="PS01187">
    <property type="entry name" value="EGF_CA"/>
    <property type="match status" value="1"/>
</dbReference>
<keyword evidence="1 6" id="KW-0245">EGF-like domain</keyword>
<dbReference type="PROSITE" id="PS52031">
    <property type="entry name" value="GG_LECTIN"/>
    <property type="match status" value="1"/>
</dbReference>
<feature type="disulfide bond" evidence="6">
    <location>
        <begin position="89"/>
        <end position="98"/>
    </location>
</feature>
<dbReference type="GO" id="GO:0005112">
    <property type="term" value="F:Notch binding"/>
    <property type="evidence" value="ECO:0007669"/>
    <property type="project" value="TreeGrafter"/>
</dbReference>
<evidence type="ECO:0000256" key="5">
    <source>
        <dbReference type="ARBA" id="ARBA00023180"/>
    </source>
</evidence>
<dbReference type="PANTHER" id="PTHR12916:SF9">
    <property type="entry name" value="NEUROGENIC LOCUS NOTCH HOMOLOG PROTEIN 1-RELATED"/>
    <property type="match status" value="1"/>
</dbReference>
<evidence type="ECO:0000256" key="4">
    <source>
        <dbReference type="ARBA" id="ARBA00023157"/>
    </source>
</evidence>
<keyword evidence="4 6" id="KW-1015">Disulfide bond</keyword>
<dbReference type="FunFam" id="2.10.25.10:FF:000294">
    <property type="entry name" value="Delta-like protein"/>
    <property type="match status" value="1"/>
</dbReference>
<dbReference type="InterPro" id="IPR000152">
    <property type="entry name" value="EGF-type_Asp/Asn_hydroxyl_site"/>
</dbReference>